<sequence>MPKYLVMLRCSRARSNANRHRQETPAYLPYRIEAPKALDAADKAKEEAALYYPQYQKIQVDSVTEVRDL</sequence>
<dbReference type="Proteomes" id="UP000811365">
    <property type="component" value="Unassembled WGS sequence"/>
</dbReference>
<gene>
    <name evidence="1" type="ORF">KH315_00710</name>
</gene>
<name>A0A9E1DQK7_9FIRM</name>
<organism evidence="1 2">
    <name type="scientific">Faecalibacterium prausnitzii</name>
    <dbReference type="NCBI Taxonomy" id="853"/>
    <lineage>
        <taxon>Bacteria</taxon>
        <taxon>Bacillati</taxon>
        <taxon>Bacillota</taxon>
        <taxon>Clostridia</taxon>
        <taxon>Eubacteriales</taxon>
        <taxon>Oscillospiraceae</taxon>
        <taxon>Faecalibacterium</taxon>
    </lineage>
</organism>
<accession>A0A9E1DQK7</accession>
<comment type="caution">
    <text evidence="1">The sequence shown here is derived from an EMBL/GenBank/DDBJ whole genome shotgun (WGS) entry which is preliminary data.</text>
</comment>
<reference evidence="1" key="1">
    <citation type="submission" date="2021-02" db="EMBL/GenBank/DDBJ databases">
        <title>Infant gut strain persistence is associated with maternal origin, phylogeny, and functional potential including surface adhesion and iron acquisition.</title>
        <authorList>
            <person name="Lou Y.C."/>
        </authorList>
    </citation>
    <scope>NUCLEOTIDE SEQUENCE</scope>
    <source>
        <strain evidence="1">L2_039_000G1_dasL2_039_000G1_maxbin2.maxbin.077</strain>
    </source>
</reference>
<dbReference type="RefSeq" id="WP_120020054.1">
    <property type="nucleotide sequence ID" value="NZ_CABVEJ010000001.1"/>
</dbReference>
<protein>
    <submittedName>
        <fullName evidence="1">Uncharacterized protein</fullName>
    </submittedName>
</protein>
<proteinExistence type="predicted"/>
<dbReference type="AlphaFoldDB" id="A0A9E1DQK7"/>
<evidence type="ECO:0000313" key="2">
    <source>
        <dbReference type="Proteomes" id="UP000811365"/>
    </source>
</evidence>
<dbReference type="EMBL" id="JAGZYH010000001">
    <property type="protein sequence ID" value="MBS6620686.1"/>
    <property type="molecule type" value="Genomic_DNA"/>
</dbReference>
<evidence type="ECO:0000313" key="1">
    <source>
        <dbReference type="EMBL" id="MBS6620686.1"/>
    </source>
</evidence>